<proteinExistence type="predicted"/>
<gene>
    <name evidence="1" type="ORF">EV421DRAFT_1854869</name>
</gene>
<accession>A0AA39IVB0</accession>
<dbReference type="InterPro" id="IPR009057">
    <property type="entry name" value="Homeodomain-like_sf"/>
</dbReference>
<evidence type="ECO:0000313" key="1">
    <source>
        <dbReference type="EMBL" id="KAK0431137.1"/>
    </source>
</evidence>
<dbReference type="SUPFAM" id="SSF46689">
    <property type="entry name" value="Homeodomain-like"/>
    <property type="match status" value="1"/>
</dbReference>
<sequence length="146" mass="16918">MRARGDSPEEILCMTRFSLSTLYHTQRHFCLTGDVMKEPALGRGRPQKLLAADIAYLLSLARHNPLKFLDEYQECLHRYRNITVCLATIHRAFEAAGYSIKKIMKMAKEKCPYKCAGFIRWIAKYPASYLVAMDEVSKDDRTYSRM</sequence>
<dbReference type="EMBL" id="JAUEPT010000122">
    <property type="protein sequence ID" value="KAK0431137.1"/>
    <property type="molecule type" value="Genomic_DNA"/>
</dbReference>
<keyword evidence="2" id="KW-1185">Reference proteome</keyword>
<name>A0AA39IVB0_9AGAR</name>
<organism evidence="1 2">
    <name type="scientific">Armillaria borealis</name>
    <dbReference type="NCBI Taxonomy" id="47425"/>
    <lineage>
        <taxon>Eukaryota</taxon>
        <taxon>Fungi</taxon>
        <taxon>Dikarya</taxon>
        <taxon>Basidiomycota</taxon>
        <taxon>Agaricomycotina</taxon>
        <taxon>Agaricomycetes</taxon>
        <taxon>Agaricomycetidae</taxon>
        <taxon>Agaricales</taxon>
        <taxon>Marasmiineae</taxon>
        <taxon>Physalacriaceae</taxon>
        <taxon>Armillaria</taxon>
    </lineage>
</organism>
<protein>
    <submittedName>
        <fullName evidence="1">Uncharacterized protein</fullName>
    </submittedName>
</protein>
<dbReference type="Proteomes" id="UP001175226">
    <property type="component" value="Unassembled WGS sequence"/>
</dbReference>
<dbReference type="AlphaFoldDB" id="A0AA39IVB0"/>
<evidence type="ECO:0000313" key="2">
    <source>
        <dbReference type="Proteomes" id="UP001175226"/>
    </source>
</evidence>
<reference evidence="1" key="1">
    <citation type="submission" date="2023-06" db="EMBL/GenBank/DDBJ databases">
        <authorList>
            <consortium name="Lawrence Berkeley National Laboratory"/>
            <person name="Ahrendt S."/>
            <person name="Sahu N."/>
            <person name="Indic B."/>
            <person name="Wong-Bajracharya J."/>
            <person name="Merenyi Z."/>
            <person name="Ke H.-M."/>
            <person name="Monk M."/>
            <person name="Kocsube S."/>
            <person name="Drula E."/>
            <person name="Lipzen A."/>
            <person name="Balint B."/>
            <person name="Henrissat B."/>
            <person name="Andreopoulos B."/>
            <person name="Martin F.M."/>
            <person name="Harder C.B."/>
            <person name="Rigling D."/>
            <person name="Ford K.L."/>
            <person name="Foster G.D."/>
            <person name="Pangilinan J."/>
            <person name="Papanicolaou A."/>
            <person name="Barry K."/>
            <person name="LaButti K."/>
            <person name="Viragh M."/>
            <person name="Koriabine M."/>
            <person name="Yan M."/>
            <person name="Riley R."/>
            <person name="Champramary S."/>
            <person name="Plett K.L."/>
            <person name="Tsai I.J."/>
            <person name="Slot J."/>
            <person name="Sipos G."/>
            <person name="Plett J."/>
            <person name="Nagy L.G."/>
            <person name="Grigoriev I.V."/>
        </authorList>
    </citation>
    <scope>NUCLEOTIDE SEQUENCE</scope>
    <source>
        <strain evidence="1">FPL87.14</strain>
    </source>
</reference>
<comment type="caution">
    <text evidence="1">The sequence shown here is derived from an EMBL/GenBank/DDBJ whole genome shotgun (WGS) entry which is preliminary data.</text>
</comment>